<dbReference type="InterPro" id="IPR033985">
    <property type="entry name" value="SusD-like_N"/>
</dbReference>
<keyword evidence="5" id="KW-0998">Cell outer membrane</keyword>
<comment type="caution">
    <text evidence="8">The sequence shown here is derived from an EMBL/GenBank/DDBJ whole genome shotgun (WGS) entry which is preliminary data.</text>
</comment>
<evidence type="ECO:0000313" key="9">
    <source>
        <dbReference type="Proteomes" id="UP001500567"/>
    </source>
</evidence>
<accession>A0ABP7REC9</accession>
<sequence length="526" mass="58456">MKELDQKPRFELTPENVYVDLQGYRQVLAKLYGGFALTGQQGPAGSGDIGGIDEGTSDYLRQFWSAQELSTDEALTNWTDPGIRDWHNMNWNSNNPLITGLYSRIYYEIAICNEFIRESSDEKLAARLSSEDAAKVKQYRAEARFLRAVSYMHALDLFGNGPFVTENDPVGFFQPPYYTRPQFFAFVEQELTALAADADFAAPRSNEYARVDKAAAWAMLSRLYLNAQVYTGTARFTDAAIQAKKVIDAGYALNTTAAPNVASAYGRLFLADNNTASARAEIIWPVALDANKTQSYGGTTFLVNGSTGPNPEWQKATGQTTNWAGFRTTKGLFNLFADTALDTRGRFWTKKVDNSKRSVEIADHYAFEDGLGVLKYRNVSSAGVGQGGAQNFSSIDFPMIRLAEVMLTYAEAVTRGGTGDANLALTYVNQIRRRAYAQPINTASTIADVSSLSLNFILDERGRELFWEGYRRTDLIRFNRFTTSAYLWPWKGGVKDGKAVSDNLNLYPIPSSDLSVNQNLKQNPGY</sequence>
<proteinExistence type="inferred from homology"/>
<dbReference type="Gene3D" id="1.25.40.390">
    <property type="match status" value="1"/>
</dbReference>
<evidence type="ECO:0000259" key="7">
    <source>
        <dbReference type="Pfam" id="PF14322"/>
    </source>
</evidence>
<evidence type="ECO:0000256" key="3">
    <source>
        <dbReference type="ARBA" id="ARBA00022729"/>
    </source>
</evidence>
<reference evidence="9" key="1">
    <citation type="journal article" date="2019" name="Int. J. Syst. Evol. Microbiol.">
        <title>The Global Catalogue of Microorganisms (GCM) 10K type strain sequencing project: providing services to taxonomists for standard genome sequencing and annotation.</title>
        <authorList>
            <consortium name="The Broad Institute Genomics Platform"/>
            <consortium name="The Broad Institute Genome Sequencing Center for Infectious Disease"/>
            <person name="Wu L."/>
            <person name="Ma J."/>
        </authorList>
    </citation>
    <scope>NUCLEOTIDE SEQUENCE [LARGE SCALE GENOMIC DNA]</scope>
    <source>
        <strain evidence="9">JCM 17224</strain>
    </source>
</reference>
<evidence type="ECO:0000256" key="5">
    <source>
        <dbReference type="ARBA" id="ARBA00023237"/>
    </source>
</evidence>
<evidence type="ECO:0000259" key="6">
    <source>
        <dbReference type="Pfam" id="PF07980"/>
    </source>
</evidence>
<dbReference type="InterPro" id="IPR012944">
    <property type="entry name" value="SusD_RagB_dom"/>
</dbReference>
<keyword evidence="9" id="KW-1185">Reference proteome</keyword>
<dbReference type="Gene3D" id="1.10.3780.10">
    <property type="entry name" value="SusD-like"/>
    <property type="match status" value="1"/>
</dbReference>
<feature type="domain" description="SusD-like N-terminal" evidence="7">
    <location>
        <begin position="88"/>
        <end position="225"/>
    </location>
</feature>
<dbReference type="Proteomes" id="UP001500567">
    <property type="component" value="Unassembled WGS sequence"/>
</dbReference>
<feature type="domain" description="RagB/SusD" evidence="6">
    <location>
        <begin position="373"/>
        <end position="526"/>
    </location>
</feature>
<dbReference type="Pfam" id="PF07980">
    <property type="entry name" value="SusD_RagB"/>
    <property type="match status" value="1"/>
</dbReference>
<gene>
    <name evidence="8" type="ORF">GCM10022408_03570</name>
</gene>
<dbReference type="Gene3D" id="1.25.40.10">
    <property type="entry name" value="Tetratricopeptide repeat domain"/>
    <property type="match status" value="1"/>
</dbReference>
<evidence type="ECO:0000256" key="1">
    <source>
        <dbReference type="ARBA" id="ARBA00004442"/>
    </source>
</evidence>
<keyword evidence="4" id="KW-0472">Membrane</keyword>
<dbReference type="InterPro" id="IPR011990">
    <property type="entry name" value="TPR-like_helical_dom_sf"/>
</dbReference>
<organism evidence="8 9">
    <name type="scientific">Hymenobacter fastidiosus</name>
    <dbReference type="NCBI Taxonomy" id="486264"/>
    <lineage>
        <taxon>Bacteria</taxon>
        <taxon>Pseudomonadati</taxon>
        <taxon>Bacteroidota</taxon>
        <taxon>Cytophagia</taxon>
        <taxon>Cytophagales</taxon>
        <taxon>Hymenobacteraceae</taxon>
        <taxon>Hymenobacter</taxon>
    </lineage>
</organism>
<evidence type="ECO:0000256" key="2">
    <source>
        <dbReference type="ARBA" id="ARBA00006275"/>
    </source>
</evidence>
<evidence type="ECO:0000313" key="8">
    <source>
        <dbReference type="EMBL" id="GAA3996268.1"/>
    </source>
</evidence>
<protein>
    <submittedName>
        <fullName evidence="8">RagB/SusD family nutrient uptake outer membrane protein</fullName>
    </submittedName>
</protein>
<keyword evidence="3" id="KW-0732">Signal</keyword>
<evidence type="ECO:0000256" key="4">
    <source>
        <dbReference type="ARBA" id="ARBA00023136"/>
    </source>
</evidence>
<dbReference type="SUPFAM" id="SSF48452">
    <property type="entry name" value="TPR-like"/>
    <property type="match status" value="1"/>
</dbReference>
<dbReference type="Pfam" id="PF14322">
    <property type="entry name" value="SusD-like_3"/>
    <property type="match status" value="1"/>
</dbReference>
<comment type="similarity">
    <text evidence="2">Belongs to the SusD family.</text>
</comment>
<dbReference type="EMBL" id="BAABDJ010000002">
    <property type="protein sequence ID" value="GAA3996268.1"/>
    <property type="molecule type" value="Genomic_DNA"/>
</dbReference>
<comment type="subcellular location">
    <subcellularLocation>
        <location evidence="1">Cell outer membrane</location>
    </subcellularLocation>
</comment>
<name>A0ABP7REC9_9BACT</name>